<sequence>MIFIPERDGIDHINVYSKGATELGRLLTNFAHTPFEHPVRGRFESMEGYWYYVATGEQHEELRHVHGAQAKALGKTFEKVERENFEVAIRTGIRSKLIHNPKILCMLLDNELPLAHYYVFGSRVKHAGYEWINEYYMEIRESCLIRGYRPATA</sequence>
<proteinExistence type="predicted"/>
<evidence type="ECO:0000313" key="2">
    <source>
        <dbReference type="Proteomes" id="UP001447006"/>
    </source>
</evidence>
<name>A0AAX4MV84_9CAUD</name>
<reference evidence="1 2" key="1">
    <citation type="submission" date="2024-03" db="EMBL/GenBank/DDBJ databases">
        <title>Complete Genome Sequence of a Pseudomonas fluorescens Bacteriophage UNO-G1W1 isolated from freshwater ice in Nebraska.</title>
        <authorList>
            <person name="Neville A.J."/>
            <person name="Schulze T.T."/>
            <person name="Davis P.H."/>
        </authorList>
    </citation>
    <scope>NUCLEOTIDE SEQUENCE [LARGE SCALE GENOMIC DNA]</scope>
</reference>
<organism evidence="1 2">
    <name type="scientific">Pseudomonas phage UNO-G1W1</name>
    <dbReference type="NCBI Taxonomy" id="3136609"/>
    <lineage>
        <taxon>Viruses</taxon>
        <taxon>Duplodnaviria</taxon>
        <taxon>Heunggongvirae</taxon>
        <taxon>Uroviricota</taxon>
        <taxon>Caudoviricetes</taxon>
        <taxon>Vandenendeviridae</taxon>
        <taxon>Gorskivirinae</taxon>
        <taxon>Omahavirus</taxon>
        <taxon>Omahavirus UNOG1W1</taxon>
    </lineage>
</organism>
<dbReference type="InterPro" id="IPR037238">
    <property type="entry name" value="YbiA-like_sf"/>
</dbReference>
<dbReference type="EMBL" id="PP551948">
    <property type="protein sequence ID" value="WYN05134.1"/>
    <property type="molecule type" value="Genomic_DNA"/>
</dbReference>
<accession>A0AAX4MV84</accession>
<dbReference type="Proteomes" id="UP001447006">
    <property type="component" value="Segment"/>
</dbReference>
<gene>
    <name evidence="1" type="ORF">ISREJYDI_CDS0173</name>
</gene>
<protein>
    <submittedName>
        <fullName evidence="1">Uncharacterized protein</fullName>
    </submittedName>
</protein>
<dbReference type="SUPFAM" id="SSF143990">
    <property type="entry name" value="YbiA-like"/>
    <property type="match status" value="1"/>
</dbReference>
<evidence type="ECO:0000313" key="1">
    <source>
        <dbReference type="EMBL" id="WYN05134.1"/>
    </source>
</evidence>
<keyword evidence="2" id="KW-1185">Reference proteome</keyword>